<dbReference type="PROSITE" id="PS51471">
    <property type="entry name" value="FE2OG_OXY"/>
    <property type="match status" value="1"/>
</dbReference>
<dbReference type="GO" id="GO:0046872">
    <property type="term" value="F:metal ion binding"/>
    <property type="evidence" value="ECO:0007669"/>
    <property type="project" value="UniProtKB-KW"/>
</dbReference>
<evidence type="ECO:0000313" key="6">
    <source>
        <dbReference type="EMBL" id="QWT48114.1"/>
    </source>
</evidence>
<evidence type="ECO:0000256" key="4">
    <source>
        <dbReference type="RuleBase" id="RU003682"/>
    </source>
</evidence>
<dbReference type="Proteomes" id="UP000683428">
    <property type="component" value="Chromosome"/>
</dbReference>
<dbReference type="AlphaFoldDB" id="A0A975SKP9"/>
<sequence length="326" mass="36332">MVLYTTPKKPDRIPVIDLAQSFSDNLTDRQAVAAELRTAALDTGFFYVANHGVPQDLIQNQFLWSKRFFDQPLADKNAIDLYKSHSRAGYEPMAGQSLDADSPPDLKESFYCGEELPDDHPLARAGVRGFGHNQWPAALPGFREQMLAYQEAVKSLGHHLMGLLALSLELPEDYFAPFFTEPMSNLRLIKYPPHPDNAAFNQIGAGAHTDWGGLTLLMQDSAGGLEVEDVNGNWLSAPPIPGTYVINLGDLIQKWTNDHYRSNFHRVRNGVSGGDRYSIPFFYSPNPVAVIECIPTCTDAAHPAKHVPCTCKEHMDARWKETYGKM</sequence>
<dbReference type="Pfam" id="PF14226">
    <property type="entry name" value="DIOX_N"/>
    <property type="match status" value="1"/>
</dbReference>
<dbReference type="PANTHER" id="PTHR10209:SF881">
    <property type="entry name" value="FI07970P-RELATED"/>
    <property type="match status" value="1"/>
</dbReference>
<evidence type="ECO:0000256" key="1">
    <source>
        <dbReference type="ARBA" id="ARBA00022723"/>
    </source>
</evidence>
<dbReference type="KEGG" id="aiq:Azoinq_09550"/>
<name>A0A975SKP9_9RHOO</name>
<evidence type="ECO:0000313" key="7">
    <source>
        <dbReference type="Proteomes" id="UP000683428"/>
    </source>
</evidence>
<feature type="domain" description="Fe2OG dioxygenase" evidence="5">
    <location>
        <begin position="181"/>
        <end position="285"/>
    </location>
</feature>
<dbReference type="EMBL" id="CP064782">
    <property type="protein sequence ID" value="QWT48114.1"/>
    <property type="molecule type" value="Genomic_DNA"/>
</dbReference>
<gene>
    <name evidence="6" type="ORF">Azoinq_09550</name>
</gene>
<protein>
    <submittedName>
        <fullName evidence="6">Isopenicillin N synthase family oxygenase</fullName>
    </submittedName>
</protein>
<dbReference type="InterPro" id="IPR026992">
    <property type="entry name" value="DIOX_N"/>
</dbReference>
<evidence type="ECO:0000259" key="5">
    <source>
        <dbReference type="PROSITE" id="PS51471"/>
    </source>
</evidence>
<dbReference type="InterPro" id="IPR044861">
    <property type="entry name" value="IPNS-like_FE2OG_OXY"/>
</dbReference>
<evidence type="ECO:0000256" key="3">
    <source>
        <dbReference type="ARBA" id="ARBA00023004"/>
    </source>
</evidence>
<proteinExistence type="inferred from homology"/>
<keyword evidence="3 4" id="KW-0408">Iron</keyword>
<keyword evidence="7" id="KW-1185">Reference proteome</keyword>
<dbReference type="GO" id="GO:0016491">
    <property type="term" value="F:oxidoreductase activity"/>
    <property type="evidence" value="ECO:0007669"/>
    <property type="project" value="UniProtKB-KW"/>
</dbReference>
<evidence type="ECO:0000256" key="2">
    <source>
        <dbReference type="ARBA" id="ARBA00023002"/>
    </source>
</evidence>
<reference evidence="6" key="1">
    <citation type="submission" date="2020-11" db="EMBL/GenBank/DDBJ databases">
        <title>Azospira inquinata sp. nov.</title>
        <authorList>
            <person name="Moe W.M."/>
            <person name="Mikes M.C."/>
        </authorList>
    </citation>
    <scope>NUCLEOTIDE SEQUENCE</scope>
    <source>
        <strain evidence="6">Azo-3</strain>
    </source>
</reference>
<dbReference type="PANTHER" id="PTHR10209">
    <property type="entry name" value="OXIDOREDUCTASE, 2OG-FE II OXYGENASE FAMILY PROTEIN"/>
    <property type="match status" value="1"/>
</dbReference>
<organism evidence="6 7">
    <name type="scientific">Azospira inquinata</name>
    <dbReference type="NCBI Taxonomy" id="2785627"/>
    <lineage>
        <taxon>Bacteria</taxon>
        <taxon>Pseudomonadati</taxon>
        <taxon>Pseudomonadota</taxon>
        <taxon>Betaproteobacteria</taxon>
        <taxon>Rhodocyclales</taxon>
        <taxon>Rhodocyclaceae</taxon>
        <taxon>Azospira</taxon>
    </lineage>
</organism>
<keyword evidence="2 4" id="KW-0560">Oxidoreductase</keyword>
<comment type="similarity">
    <text evidence="4">Belongs to the iron/ascorbate-dependent oxidoreductase family.</text>
</comment>
<dbReference type="Pfam" id="PF03171">
    <property type="entry name" value="2OG-FeII_Oxy"/>
    <property type="match status" value="1"/>
</dbReference>
<dbReference type="RefSeq" id="WP_216129656.1">
    <property type="nucleotide sequence ID" value="NZ_CP064782.1"/>
</dbReference>
<dbReference type="InterPro" id="IPR005123">
    <property type="entry name" value="Oxoglu/Fe-dep_dioxygenase_dom"/>
</dbReference>
<accession>A0A975SKP9</accession>
<keyword evidence="1 4" id="KW-0479">Metal-binding</keyword>